<dbReference type="GO" id="GO:0043683">
    <property type="term" value="P:type IV pilus assembly"/>
    <property type="evidence" value="ECO:0007669"/>
    <property type="project" value="InterPro"/>
</dbReference>
<keyword evidence="2" id="KW-0472">Membrane</keyword>
<dbReference type="GO" id="GO:0015628">
    <property type="term" value="P:protein secretion by the type II secretion system"/>
    <property type="evidence" value="ECO:0007669"/>
    <property type="project" value="InterPro"/>
</dbReference>
<dbReference type="GO" id="GO:0015627">
    <property type="term" value="C:type II protein secretion system complex"/>
    <property type="evidence" value="ECO:0007669"/>
    <property type="project" value="InterPro"/>
</dbReference>
<gene>
    <name evidence="3" type="ORF">HV832_13170</name>
</gene>
<dbReference type="Pfam" id="PF16732">
    <property type="entry name" value="ComP_DUS"/>
    <property type="match status" value="1"/>
</dbReference>
<protein>
    <submittedName>
        <fullName evidence="3">Type IV pilin protein</fullName>
    </submittedName>
</protein>
<dbReference type="PANTHER" id="PTHR30093:SF47">
    <property type="entry name" value="TYPE IV PILUS NON-CORE MINOR PILIN PILE"/>
    <property type="match status" value="1"/>
</dbReference>
<dbReference type="InterPro" id="IPR000983">
    <property type="entry name" value="Bac_GSPG_pilin"/>
</dbReference>
<organism evidence="3 4">
    <name type="scientific">Undibacterium oligocarboniphilum</name>
    <dbReference type="NCBI Taxonomy" id="666702"/>
    <lineage>
        <taxon>Bacteria</taxon>
        <taxon>Pseudomonadati</taxon>
        <taxon>Pseudomonadota</taxon>
        <taxon>Betaproteobacteria</taxon>
        <taxon>Burkholderiales</taxon>
        <taxon>Oxalobacteraceae</taxon>
        <taxon>Undibacterium</taxon>
    </lineage>
</organism>
<dbReference type="Pfam" id="PF07963">
    <property type="entry name" value="N_methyl"/>
    <property type="match status" value="1"/>
</dbReference>
<dbReference type="SUPFAM" id="SSF54523">
    <property type="entry name" value="Pili subunits"/>
    <property type="match status" value="1"/>
</dbReference>
<keyword evidence="1" id="KW-0488">Methylation</keyword>
<accession>A0A850QQX0</accession>
<keyword evidence="2" id="KW-1133">Transmembrane helix</keyword>
<dbReference type="PROSITE" id="PS00409">
    <property type="entry name" value="PROKAR_NTER_METHYL"/>
    <property type="match status" value="1"/>
</dbReference>
<dbReference type="PANTHER" id="PTHR30093">
    <property type="entry name" value="GENERAL SECRETION PATHWAY PROTEIN G"/>
    <property type="match status" value="1"/>
</dbReference>
<evidence type="ECO:0000256" key="2">
    <source>
        <dbReference type="SAM" id="Phobius"/>
    </source>
</evidence>
<evidence type="ECO:0000313" key="4">
    <source>
        <dbReference type="Proteomes" id="UP000588051"/>
    </source>
</evidence>
<dbReference type="EMBL" id="JABXYJ010000007">
    <property type="protein sequence ID" value="NVO78784.1"/>
    <property type="molecule type" value="Genomic_DNA"/>
</dbReference>
<dbReference type="InterPro" id="IPR031982">
    <property type="entry name" value="PilE-like"/>
</dbReference>
<dbReference type="InterPro" id="IPR045584">
    <property type="entry name" value="Pilin-like"/>
</dbReference>
<keyword evidence="4" id="KW-1185">Reference proteome</keyword>
<dbReference type="NCBIfam" id="TIGR02532">
    <property type="entry name" value="IV_pilin_GFxxxE"/>
    <property type="match status" value="1"/>
</dbReference>
<dbReference type="Proteomes" id="UP000588051">
    <property type="component" value="Unassembled WGS sequence"/>
</dbReference>
<dbReference type="PRINTS" id="PR00813">
    <property type="entry name" value="BCTERIALGSPG"/>
</dbReference>
<name>A0A850QQX0_9BURK</name>
<dbReference type="Gene3D" id="3.30.700.10">
    <property type="entry name" value="Glycoprotein, Type 4 Pilin"/>
    <property type="match status" value="1"/>
</dbReference>
<dbReference type="RefSeq" id="WP_176804322.1">
    <property type="nucleotide sequence ID" value="NZ_JABXYJ010000007.1"/>
</dbReference>
<dbReference type="InterPro" id="IPR012902">
    <property type="entry name" value="N_methyl_site"/>
</dbReference>
<dbReference type="AlphaFoldDB" id="A0A850QQX0"/>
<sequence length="153" mass="16556">MSKNKAQGFTLIELLITLVIAGILSAIAYSSYNSSVLKARRSEAKSALMKLMQQQERYYTQNNSYIVFSNSSTDANEMKFNWFSADAAASSFYEINGAACTGDTIQNCVLLTATPGTSNVNSNYKDPVCGNFTLTSTGVKGFSGTSGTKDQCW</sequence>
<evidence type="ECO:0000256" key="1">
    <source>
        <dbReference type="ARBA" id="ARBA00022481"/>
    </source>
</evidence>
<comment type="caution">
    <text evidence="3">The sequence shown here is derived from an EMBL/GenBank/DDBJ whole genome shotgun (WGS) entry which is preliminary data.</text>
</comment>
<reference evidence="3 4" key="1">
    <citation type="submission" date="2020-06" db="EMBL/GenBank/DDBJ databases">
        <authorList>
            <person name="Qiu C."/>
            <person name="Liu Z."/>
        </authorList>
    </citation>
    <scope>NUCLEOTIDE SEQUENCE [LARGE SCALE GENOMIC DNA]</scope>
    <source>
        <strain evidence="3 4">EM 1</strain>
    </source>
</reference>
<evidence type="ECO:0000313" key="3">
    <source>
        <dbReference type="EMBL" id="NVO78784.1"/>
    </source>
</evidence>
<feature type="transmembrane region" description="Helical" evidence="2">
    <location>
        <begin position="12"/>
        <end position="32"/>
    </location>
</feature>
<keyword evidence="2" id="KW-0812">Transmembrane</keyword>
<proteinExistence type="predicted"/>